<evidence type="ECO:0000313" key="3">
    <source>
        <dbReference type="Proteomes" id="UP000008177"/>
    </source>
</evidence>
<evidence type="ECO:0000313" key="2">
    <source>
        <dbReference type="EMBL" id="CCD51072.1"/>
    </source>
</evidence>
<dbReference type="EMBL" id="FQ790332">
    <property type="protein sequence ID" value="CCD51072.1"/>
    <property type="molecule type" value="Genomic_DNA"/>
</dbReference>
<dbReference type="Proteomes" id="UP000008177">
    <property type="component" value="Unplaced contigs"/>
</dbReference>
<gene>
    <name evidence="2" type="ORF">BofuT4_P023400.1</name>
</gene>
<organism evidence="2 3">
    <name type="scientific">Botryotinia fuckeliana (strain T4)</name>
    <name type="common">Noble rot fungus</name>
    <name type="synonym">Botrytis cinerea</name>
    <dbReference type="NCBI Taxonomy" id="999810"/>
    <lineage>
        <taxon>Eukaryota</taxon>
        <taxon>Fungi</taxon>
        <taxon>Dikarya</taxon>
        <taxon>Ascomycota</taxon>
        <taxon>Pezizomycotina</taxon>
        <taxon>Leotiomycetes</taxon>
        <taxon>Helotiales</taxon>
        <taxon>Sclerotiniaceae</taxon>
        <taxon>Botrytis</taxon>
    </lineage>
</organism>
<feature type="region of interest" description="Disordered" evidence="1">
    <location>
        <begin position="43"/>
        <end position="101"/>
    </location>
</feature>
<accession>G2YH38</accession>
<reference evidence="3" key="1">
    <citation type="journal article" date="2011" name="PLoS Genet.">
        <title>Genomic analysis of the necrotrophic fungal pathogens Sclerotinia sclerotiorum and Botrytis cinerea.</title>
        <authorList>
            <person name="Amselem J."/>
            <person name="Cuomo C.A."/>
            <person name="van Kan J.A."/>
            <person name="Viaud M."/>
            <person name="Benito E.P."/>
            <person name="Couloux A."/>
            <person name="Coutinho P.M."/>
            <person name="de Vries R.P."/>
            <person name="Dyer P.S."/>
            <person name="Fillinger S."/>
            <person name="Fournier E."/>
            <person name="Gout L."/>
            <person name="Hahn M."/>
            <person name="Kohn L."/>
            <person name="Lapalu N."/>
            <person name="Plummer K.M."/>
            <person name="Pradier J.M."/>
            <person name="Quevillon E."/>
            <person name="Sharon A."/>
            <person name="Simon A."/>
            <person name="ten Have A."/>
            <person name="Tudzynski B."/>
            <person name="Tudzynski P."/>
            <person name="Wincker P."/>
            <person name="Andrew M."/>
            <person name="Anthouard V."/>
            <person name="Beever R.E."/>
            <person name="Beffa R."/>
            <person name="Benoit I."/>
            <person name="Bouzid O."/>
            <person name="Brault B."/>
            <person name="Chen Z."/>
            <person name="Choquer M."/>
            <person name="Collemare J."/>
            <person name="Cotton P."/>
            <person name="Danchin E.G."/>
            <person name="Da Silva C."/>
            <person name="Gautier A."/>
            <person name="Giraud C."/>
            <person name="Giraud T."/>
            <person name="Gonzalez C."/>
            <person name="Grossetete S."/>
            <person name="Guldener U."/>
            <person name="Henrissat B."/>
            <person name="Howlett B.J."/>
            <person name="Kodira C."/>
            <person name="Kretschmer M."/>
            <person name="Lappartient A."/>
            <person name="Leroch M."/>
            <person name="Levis C."/>
            <person name="Mauceli E."/>
            <person name="Neuveglise C."/>
            <person name="Oeser B."/>
            <person name="Pearson M."/>
            <person name="Poulain J."/>
            <person name="Poussereau N."/>
            <person name="Quesneville H."/>
            <person name="Rascle C."/>
            <person name="Schumacher J."/>
            <person name="Segurens B."/>
            <person name="Sexton A."/>
            <person name="Silva E."/>
            <person name="Sirven C."/>
            <person name="Soanes D.M."/>
            <person name="Talbot N.J."/>
            <person name="Templeton M."/>
            <person name="Yandava C."/>
            <person name="Yarden O."/>
            <person name="Zeng Q."/>
            <person name="Rollins J.A."/>
            <person name="Lebrun M.H."/>
            <person name="Dickman M."/>
        </authorList>
    </citation>
    <scope>NUCLEOTIDE SEQUENCE [LARGE SCALE GENOMIC DNA]</scope>
    <source>
        <strain evidence="3">T4</strain>
    </source>
</reference>
<evidence type="ECO:0000256" key="1">
    <source>
        <dbReference type="SAM" id="MobiDB-lite"/>
    </source>
</evidence>
<feature type="compositionally biased region" description="Basic and acidic residues" evidence="1">
    <location>
        <begin position="59"/>
        <end position="83"/>
    </location>
</feature>
<sequence>MEVPDSSDFISYPLPAELFDTHHLTSSPLQNYRSRACTSWVSVPGHDQGQQSKRVNSKRASDCRPKHYFTIKDRSESESESKSKSKSKSPPLSNILLRAAE</sequence>
<dbReference type="InParanoid" id="G2YH38"/>
<proteinExistence type="predicted"/>
<name>G2YH38_BOTF4</name>
<protein>
    <submittedName>
        <fullName evidence="2">Uncharacterized protein</fullName>
    </submittedName>
</protein>
<dbReference type="AlphaFoldDB" id="G2YH38"/>
<dbReference type="HOGENOM" id="CLU_2291264_0_0_1"/>